<dbReference type="PIRSF" id="PIRSF019169">
    <property type="entry name" value="PilM"/>
    <property type="match status" value="1"/>
</dbReference>
<dbReference type="PANTHER" id="PTHR32432:SF3">
    <property type="entry name" value="ETHANOLAMINE UTILIZATION PROTEIN EUTJ"/>
    <property type="match status" value="1"/>
</dbReference>
<dbReference type="Pfam" id="PF11104">
    <property type="entry name" value="PilM_2"/>
    <property type="match status" value="1"/>
</dbReference>
<dbReference type="InterPro" id="IPR003494">
    <property type="entry name" value="SHS2_FtsA"/>
</dbReference>
<name>A0A3B0VK12_9ZZZZ</name>
<dbReference type="NCBIfam" id="TIGR01175">
    <property type="entry name" value="pilM"/>
    <property type="match status" value="1"/>
</dbReference>
<dbReference type="PANTHER" id="PTHR32432">
    <property type="entry name" value="CELL DIVISION PROTEIN FTSA-RELATED"/>
    <property type="match status" value="1"/>
</dbReference>
<dbReference type="InterPro" id="IPR050696">
    <property type="entry name" value="FtsA/MreB"/>
</dbReference>
<dbReference type="CDD" id="cd24049">
    <property type="entry name" value="ASKHA_NBD_PilM"/>
    <property type="match status" value="1"/>
</dbReference>
<dbReference type="GO" id="GO:0051301">
    <property type="term" value="P:cell division"/>
    <property type="evidence" value="ECO:0007669"/>
    <property type="project" value="InterPro"/>
</dbReference>
<dbReference type="EMBL" id="UOEY01000112">
    <property type="protein sequence ID" value="VAW40870.1"/>
    <property type="molecule type" value="Genomic_DNA"/>
</dbReference>
<proteinExistence type="predicted"/>
<dbReference type="SUPFAM" id="SSF53067">
    <property type="entry name" value="Actin-like ATPase domain"/>
    <property type="match status" value="2"/>
</dbReference>
<dbReference type="InterPro" id="IPR005883">
    <property type="entry name" value="PilM"/>
</dbReference>
<dbReference type="InterPro" id="IPR043129">
    <property type="entry name" value="ATPase_NBD"/>
</dbReference>
<evidence type="ECO:0000313" key="2">
    <source>
        <dbReference type="EMBL" id="VAW40870.1"/>
    </source>
</evidence>
<evidence type="ECO:0000259" key="1">
    <source>
        <dbReference type="SMART" id="SM00842"/>
    </source>
</evidence>
<gene>
    <name evidence="2" type="ORF">MNBD_DELTA04-1051</name>
</gene>
<protein>
    <submittedName>
        <fullName evidence="2">Type IV pilus biogenesis protein PilM</fullName>
    </submittedName>
</protein>
<organism evidence="2">
    <name type="scientific">hydrothermal vent metagenome</name>
    <dbReference type="NCBI Taxonomy" id="652676"/>
    <lineage>
        <taxon>unclassified sequences</taxon>
        <taxon>metagenomes</taxon>
        <taxon>ecological metagenomes</taxon>
    </lineage>
</organism>
<feature type="domain" description="SHS2" evidence="1">
    <location>
        <begin position="8"/>
        <end position="191"/>
    </location>
</feature>
<accession>A0A3B0VK12</accession>
<sequence>MAKKEKLLVGVDIGSHAVKVCQLRKTGDGYSLVSLGSAAIPPGAVEDGVLQEPDQVGQVLGTLFKNLKFKKNTKVGISISGYSVIVKKVNLEVMSEEELAEYITAEAEQYVPFDIDDVYLDFQDLKTSTEENERTDVMLVAAKKEVVDSYLDMLAEQKINTLLVDVDGFALENIWQVVEESNEDIVLIDIGASKMNINIISDGTSVLARDVVVGSQQLTEQIINAFDLEYEEAEQLKLGIIPAADKKEALEEIVTSVCTQWVFEIQKAVDLYRSKNPDKPLARLVLSGGGSKVAGLEDFISKETSLEVTRFNPFVDMEVNEKKLDRNYVNAIAPEMAIAAGLAIRPVTL</sequence>
<dbReference type="SMART" id="SM00842">
    <property type="entry name" value="FtsA"/>
    <property type="match status" value="1"/>
</dbReference>
<dbReference type="Gene3D" id="3.30.420.40">
    <property type="match status" value="2"/>
</dbReference>
<dbReference type="Gene3D" id="3.30.1490.300">
    <property type="match status" value="1"/>
</dbReference>
<dbReference type="AlphaFoldDB" id="A0A3B0VK12"/>
<reference evidence="2" key="1">
    <citation type="submission" date="2018-06" db="EMBL/GenBank/DDBJ databases">
        <authorList>
            <person name="Zhirakovskaya E."/>
        </authorList>
    </citation>
    <scope>NUCLEOTIDE SEQUENCE</scope>
</reference>